<keyword evidence="4" id="KW-1185">Reference proteome</keyword>
<feature type="region of interest" description="Disordered" evidence="1">
    <location>
        <begin position="126"/>
        <end position="162"/>
    </location>
</feature>
<keyword evidence="2" id="KW-0812">Transmembrane</keyword>
<protein>
    <recommendedName>
        <fullName evidence="5">YtxH domain-containing protein</fullName>
    </recommendedName>
</protein>
<evidence type="ECO:0000313" key="3">
    <source>
        <dbReference type="EMBL" id="QYC37740.1"/>
    </source>
</evidence>
<organism evidence="3 4">
    <name type="scientific">Nonomuraea coxensis DSM 45129</name>
    <dbReference type="NCBI Taxonomy" id="1122611"/>
    <lineage>
        <taxon>Bacteria</taxon>
        <taxon>Bacillati</taxon>
        <taxon>Actinomycetota</taxon>
        <taxon>Actinomycetes</taxon>
        <taxon>Streptosporangiales</taxon>
        <taxon>Streptosporangiaceae</taxon>
        <taxon>Nonomuraea</taxon>
    </lineage>
</organism>
<evidence type="ECO:0000313" key="4">
    <source>
        <dbReference type="Proteomes" id="UP000824681"/>
    </source>
</evidence>
<reference evidence="3 4" key="1">
    <citation type="journal article" date="2021" name="ACS Chem. Biol.">
        <title>Genomic-Led Discovery of a Novel Glycopeptide Antibiotic by Nonomuraea coxensis DSM 45129.</title>
        <authorList>
            <person name="Yushchuk O."/>
            <person name="Vior N.M."/>
            <person name="Andreo-Vidal A."/>
            <person name="Berini F."/>
            <person name="Ruckert C."/>
            <person name="Busche T."/>
            <person name="Binda E."/>
            <person name="Kalinowski J."/>
            <person name="Truman A.W."/>
            <person name="Marinelli F."/>
        </authorList>
    </citation>
    <scope>NUCLEOTIDE SEQUENCE [LARGE SCALE GENOMIC DNA]</scope>
    <source>
        <strain evidence="3 4">DSM 45129</strain>
    </source>
</reference>
<evidence type="ECO:0008006" key="5">
    <source>
        <dbReference type="Google" id="ProtNLM"/>
    </source>
</evidence>
<proteinExistence type="predicted"/>
<accession>A0ABX8TQH9</accession>
<evidence type="ECO:0000256" key="2">
    <source>
        <dbReference type="SAM" id="Phobius"/>
    </source>
</evidence>
<evidence type="ECO:0000256" key="1">
    <source>
        <dbReference type="SAM" id="MobiDB-lite"/>
    </source>
</evidence>
<feature type="compositionally biased region" description="Basic and acidic residues" evidence="1">
    <location>
        <begin position="136"/>
        <end position="162"/>
    </location>
</feature>
<keyword evidence="2" id="KW-1133">Transmembrane helix</keyword>
<name>A0ABX8TQH9_9ACTN</name>
<dbReference type="Proteomes" id="UP000824681">
    <property type="component" value="Chromosome"/>
</dbReference>
<dbReference type="RefSeq" id="WP_157382947.1">
    <property type="nucleotide sequence ID" value="NZ_CP068985.1"/>
</dbReference>
<sequence length="162" mass="18160">MSLTLRKRRVAIEVPATWMGRVKTRAVHTGQRMSPMAGQAKMAATHRIEDARSWAAPRLESAAHGIEDQVAPYVSSMLTAAARKIEPARTRSRKWPMLVLMTGLAVGAMGYMAYRRNAQQWTEHMKDSASDASRWVNEKAERTADSANRMAERADETSRKMS</sequence>
<feature type="transmembrane region" description="Helical" evidence="2">
    <location>
        <begin position="95"/>
        <end position="114"/>
    </location>
</feature>
<keyword evidence="2" id="KW-0472">Membrane</keyword>
<gene>
    <name evidence="3" type="ORF">Nocox_00510</name>
</gene>
<dbReference type="EMBL" id="CP068985">
    <property type="protein sequence ID" value="QYC37740.1"/>
    <property type="molecule type" value="Genomic_DNA"/>
</dbReference>